<feature type="domain" description="DUF6431" evidence="1">
    <location>
        <begin position="15"/>
        <end position="97"/>
    </location>
</feature>
<comment type="caution">
    <text evidence="2">The sequence shown here is derived from an EMBL/GenBank/DDBJ whole genome shotgun (WGS) entry which is preliminary data.</text>
</comment>
<sequence length="173" mass="20006">KGESLFVMSHEVNFCPVCGGSLRVIGSRGRSYVKTNGNTVRLVIRRLRCNEEKCSKIHHELPNILVPYKRHCSLTIERIVTGIGIDSIYAEMSAIRRIKLWFRERLDYIYGELLHARSKLDGFSKQCIKDLSSSKLKRIHNLVGSSPGWLMHVVRILVNNSRWLHTRMVYVSR</sequence>
<dbReference type="EMBL" id="AXUN02000227">
    <property type="protein sequence ID" value="ETA79130.1"/>
    <property type="molecule type" value="Genomic_DNA"/>
</dbReference>
<organism evidence="2 3">
    <name type="scientific">Youngiibacter fragilis 232.1</name>
    <dbReference type="NCBI Taxonomy" id="994573"/>
    <lineage>
        <taxon>Bacteria</taxon>
        <taxon>Bacillati</taxon>
        <taxon>Bacillota</taxon>
        <taxon>Clostridia</taxon>
        <taxon>Eubacteriales</taxon>
        <taxon>Clostridiaceae</taxon>
        <taxon>Youngiibacter</taxon>
    </lineage>
</organism>
<dbReference type="Proteomes" id="UP000017747">
    <property type="component" value="Unassembled WGS sequence"/>
</dbReference>
<evidence type="ECO:0000313" key="2">
    <source>
        <dbReference type="EMBL" id="ETA79130.1"/>
    </source>
</evidence>
<dbReference type="eggNOG" id="ENOG5033K8F">
    <property type="taxonomic scope" value="Bacteria"/>
</dbReference>
<proteinExistence type="predicted"/>
<keyword evidence="3" id="KW-1185">Reference proteome</keyword>
<protein>
    <recommendedName>
        <fullName evidence="1">DUF6431 domain-containing protein</fullName>
    </recommendedName>
</protein>
<reference evidence="2 3" key="1">
    <citation type="journal article" date="2014" name="Genome Announc.">
        <title>Genome Sequence of Youngiibacter fragilis, the Type Strain of the Genus Youngiibacter.</title>
        <authorList>
            <person name="Wawrik C.B."/>
            <person name="Callaghan A.V."/>
            <person name="Stamps B.W."/>
            <person name="Wawrik B."/>
        </authorList>
    </citation>
    <scope>NUCLEOTIDE SEQUENCE [LARGE SCALE GENOMIC DNA]</scope>
    <source>
        <strain evidence="2 3">232.1</strain>
    </source>
</reference>
<accession>V7HYT6</accession>
<evidence type="ECO:0000259" key="1">
    <source>
        <dbReference type="Pfam" id="PF20020"/>
    </source>
</evidence>
<dbReference type="InterPro" id="IPR045536">
    <property type="entry name" value="DUF6431"/>
</dbReference>
<dbReference type="AlphaFoldDB" id="V7HYT6"/>
<feature type="non-terminal residue" evidence="2">
    <location>
        <position position="1"/>
    </location>
</feature>
<dbReference type="RefSeq" id="WP_023863769.1">
    <property type="nucleotide sequence ID" value="NZ_AXUN02000227.1"/>
</dbReference>
<evidence type="ECO:0000313" key="3">
    <source>
        <dbReference type="Proteomes" id="UP000017747"/>
    </source>
</evidence>
<name>V7HYT6_9CLOT</name>
<gene>
    <name evidence="2" type="ORF">T472_0218635</name>
</gene>
<dbReference type="Pfam" id="PF20020">
    <property type="entry name" value="DUF6431"/>
    <property type="match status" value="1"/>
</dbReference>